<comment type="caution">
    <text evidence="1">The sequence shown here is derived from an EMBL/GenBank/DDBJ whole genome shotgun (WGS) entry which is preliminary data.</text>
</comment>
<reference evidence="2" key="1">
    <citation type="journal article" date="2023" name="G3 (Bethesda)">
        <title>Genome assembly and association tests identify interacting loci associated with vigor, precocity, and sex in interspecific pistachio rootstocks.</title>
        <authorList>
            <person name="Palmer W."/>
            <person name="Jacygrad E."/>
            <person name="Sagayaradj S."/>
            <person name="Cavanaugh K."/>
            <person name="Han R."/>
            <person name="Bertier L."/>
            <person name="Beede B."/>
            <person name="Kafkas S."/>
            <person name="Golino D."/>
            <person name="Preece J."/>
            <person name="Michelmore R."/>
        </authorList>
    </citation>
    <scope>NUCLEOTIDE SEQUENCE [LARGE SCALE GENOMIC DNA]</scope>
</reference>
<evidence type="ECO:0000313" key="1">
    <source>
        <dbReference type="EMBL" id="KAJ0040087.1"/>
    </source>
</evidence>
<accession>A0ACC0YNN8</accession>
<dbReference type="Proteomes" id="UP001163603">
    <property type="component" value="Chromosome 5"/>
</dbReference>
<sequence>MSFTSSFLTPLFKTTICLSSFNVQAWKPYEEELHVELMDESLDRNEYTEEEAKKVVEIALMCTQASAASRPAMSEVVVLLKSKGSSENNKPVITRPTFIDPEIRVRGDTSTSTSSSISNAIASTTDVSGR</sequence>
<protein>
    <submittedName>
        <fullName evidence="1">Uncharacterized protein</fullName>
    </submittedName>
</protein>
<dbReference type="EMBL" id="CM047740">
    <property type="protein sequence ID" value="KAJ0040087.1"/>
    <property type="molecule type" value="Genomic_DNA"/>
</dbReference>
<keyword evidence="2" id="KW-1185">Reference proteome</keyword>
<proteinExistence type="predicted"/>
<organism evidence="1 2">
    <name type="scientific">Pistacia integerrima</name>
    <dbReference type="NCBI Taxonomy" id="434235"/>
    <lineage>
        <taxon>Eukaryota</taxon>
        <taxon>Viridiplantae</taxon>
        <taxon>Streptophyta</taxon>
        <taxon>Embryophyta</taxon>
        <taxon>Tracheophyta</taxon>
        <taxon>Spermatophyta</taxon>
        <taxon>Magnoliopsida</taxon>
        <taxon>eudicotyledons</taxon>
        <taxon>Gunneridae</taxon>
        <taxon>Pentapetalae</taxon>
        <taxon>rosids</taxon>
        <taxon>malvids</taxon>
        <taxon>Sapindales</taxon>
        <taxon>Anacardiaceae</taxon>
        <taxon>Pistacia</taxon>
    </lineage>
</organism>
<evidence type="ECO:0000313" key="2">
    <source>
        <dbReference type="Proteomes" id="UP001163603"/>
    </source>
</evidence>
<name>A0ACC0YNN8_9ROSI</name>
<gene>
    <name evidence="1" type="ORF">Pint_28601</name>
</gene>